<dbReference type="Proteomes" id="UP000578112">
    <property type="component" value="Unassembled WGS sequence"/>
</dbReference>
<protein>
    <submittedName>
        <fullName evidence="2">NAD(P)H-dependent FMN reductase</fullName>
    </submittedName>
</protein>
<dbReference type="SUPFAM" id="SSF52218">
    <property type="entry name" value="Flavoproteins"/>
    <property type="match status" value="1"/>
</dbReference>
<organism evidence="2 3">
    <name type="scientific">Actinoplanes digitatis</name>
    <dbReference type="NCBI Taxonomy" id="1868"/>
    <lineage>
        <taxon>Bacteria</taxon>
        <taxon>Bacillati</taxon>
        <taxon>Actinomycetota</taxon>
        <taxon>Actinomycetes</taxon>
        <taxon>Micromonosporales</taxon>
        <taxon>Micromonosporaceae</taxon>
        <taxon>Actinoplanes</taxon>
    </lineage>
</organism>
<name>A0A7W7HVV1_9ACTN</name>
<dbReference type="InterPro" id="IPR029039">
    <property type="entry name" value="Flavoprotein-like_sf"/>
</dbReference>
<dbReference type="GO" id="GO:0010181">
    <property type="term" value="F:FMN binding"/>
    <property type="evidence" value="ECO:0007669"/>
    <property type="project" value="TreeGrafter"/>
</dbReference>
<dbReference type="Gene3D" id="3.40.50.360">
    <property type="match status" value="1"/>
</dbReference>
<dbReference type="EMBL" id="JACHNH010000001">
    <property type="protein sequence ID" value="MBB4761731.1"/>
    <property type="molecule type" value="Genomic_DNA"/>
</dbReference>
<dbReference type="InterPro" id="IPR050712">
    <property type="entry name" value="NAD(P)H-dep_reductase"/>
</dbReference>
<proteinExistence type="predicted"/>
<evidence type="ECO:0000313" key="3">
    <source>
        <dbReference type="Proteomes" id="UP000578112"/>
    </source>
</evidence>
<gene>
    <name evidence="2" type="ORF">BJ971_002287</name>
</gene>
<evidence type="ECO:0000259" key="1">
    <source>
        <dbReference type="Pfam" id="PF03358"/>
    </source>
</evidence>
<evidence type="ECO:0000313" key="2">
    <source>
        <dbReference type="EMBL" id="MBB4761731.1"/>
    </source>
</evidence>
<feature type="domain" description="NADPH-dependent FMN reductase-like" evidence="1">
    <location>
        <begin position="11"/>
        <end position="155"/>
    </location>
</feature>
<dbReference type="GO" id="GO:0005829">
    <property type="term" value="C:cytosol"/>
    <property type="evidence" value="ECO:0007669"/>
    <property type="project" value="TreeGrafter"/>
</dbReference>
<reference evidence="2 3" key="1">
    <citation type="submission" date="2020-08" db="EMBL/GenBank/DDBJ databases">
        <title>Sequencing the genomes of 1000 actinobacteria strains.</title>
        <authorList>
            <person name="Klenk H.-P."/>
        </authorList>
    </citation>
    <scope>NUCLEOTIDE SEQUENCE [LARGE SCALE GENOMIC DNA]</scope>
    <source>
        <strain evidence="2 3">DSM 43149</strain>
    </source>
</reference>
<dbReference type="PANTHER" id="PTHR30543">
    <property type="entry name" value="CHROMATE REDUCTASE"/>
    <property type="match status" value="1"/>
</dbReference>
<dbReference type="InterPro" id="IPR005025">
    <property type="entry name" value="FMN_Rdtase-like_dom"/>
</dbReference>
<accession>A0A7W7HVV1</accession>
<dbReference type="Pfam" id="PF03358">
    <property type="entry name" value="FMN_red"/>
    <property type="match status" value="1"/>
</dbReference>
<sequence>MSDFHTRPMIRIGIVLGSTRPNRRGDQVARWVLEQAGARTDAEFDLIDLRDYPLPHLDEPAPALYSSGYAHEHTRAWSERIASYDGYVLVTPEYNHAVPSVLKNALDYLYHEWAGKAVGLVSYGVDGGARAAVQLRVVAGVLQMADVAYQVTLSLFTEWENMTVFAPTARAVSTLHGTLDQVVTWSAALAPLRKPAVMS</sequence>
<keyword evidence="3" id="KW-1185">Reference proteome</keyword>
<dbReference type="AlphaFoldDB" id="A0A7W7HVV1"/>
<dbReference type="PANTHER" id="PTHR30543:SF21">
    <property type="entry name" value="NAD(P)H-DEPENDENT FMN REDUCTASE LOT6"/>
    <property type="match status" value="1"/>
</dbReference>
<dbReference type="GO" id="GO:0016491">
    <property type="term" value="F:oxidoreductase activity"/>
    <property type="evidence" value="ECO:0007669"/>
    <property type="project" value="InterPro"/>
</dbReference>
<comment type="caution">
    <text evidence="2">The sequence shown here is derived from an EMBL/GenBank/DDBJ whole genome shotgun (WGS) entry which is preliminary data.</text>
</comment>